<dbReference type="InterPro" id="IPR025311">
    <property type="entry name" value="DUF4166"/>
</dbReference>
<accession>W4QC30</accession>
<dbReference type="Pfam" id="PF13761">
    <property type="entry name" value="DUF4166"/>
    <property type="match status" value="1"/>
</dbReference>
<protein>
    <recommendedName>
        <fullName evidence="1">DUF4166 domain-containing protein</fullName>
    </recommendedName>
</protein>
<evidence type="ECO:0000259" key="1">
    <source>
        <dbReference type="Pfam" id="PF13761"/>
    </source>
</evidence>
<keyword evidence="3" id="KW-1185">Reference proteome</keyword>
<organism evidence="2 3">
    <name type="scientific">Halalkalibacter hemicellulosilyticusJCM 9152</name>
    <dbReference type="NCBI Taxonomy" id="1236971"/>
    <lineage>
        <taxon>Bacteria</taxon>
        <taxon>Bacillati</taxon>
        <taxon>Bacillota</taxon>
        <taxon>Bacilli</taxon>
        <taxon>Bacillales</taxon>
        <taxon>Bacillaceae</taxon>
        <taxon>Halalkalibacter</taxon>
    </lineage>
</organism>
<name>W4QC30_9BACI</name>
<dbReference type="EMBL" id="BAUU01000005">
    <property type="protein sequence ID" value="GAE29590.1"/>
    <property type="molecule type" value="Genomic_DNA"/>
</dbReference>
<dbReference type="AlphaFoldDB" id="W4QC30"/>
<reference evidence="2" key="1">
    <citation type="journal article" date="2014" name="Genome Announc.">
        <title>Draft Genome Sequences of Three Alkaliphilic Bacillus Strains, Bacillus wakoensis JCM 9140T, Bacillus akibai JCM 9157T, and Bacillus hemicellulosilyticus JCM 9152T.</title>
        <authorList>
            <person name="Yuki M."/>
            <person name="Oshima K."/>
            <person name="Suda W."/>
            <person name="Oshida Y."/>
            <person name="Kitamura K."/>
            <person name="Iida T."/>
            <person name="Hattori M."/>
            <person name="Ohkuma M."/>
        </authorList>
    </citation>
    <scope>NUCLEOTIDE SEQUENCE [LARGE SCALE GENOMIC DNA]</scope>
    <source>
        <strain evidence="2">JCM 9152</strain>
    </source>
</reference>
<dbReference type="OrthoDB" id="2448833at2"/>
<dbReference type="STRING" id="1236971.JCM9152_956"/>
<comment type="caution">
    <text evidence="2">The sequence shown here is derived from an EMBL/GenBank/DDBJ whole genome shotgun (WGS) entry which is preliminary data.</text>
</comment>
<proteinExistence type="predicted"/>
<feature type="domain" description="DUF4166" evidence="1">
    <location>
        <begin position="16"/>
        <end position="200"/>
    </location>
</feature>
<evidence type="ECO:0000313" key="2">
    <source>
        <dbReference type="EMBL" id="GAE29590.1"/>
    </source>
</evidence>
<dbReference type="Proteomes" id="UP000018895">
    <property type="component" value="Unassembled WGS sequence"/>
</dbReference>
<gene>
    <name evidence="2" type="ORF">JCM9152_956</name>
</gene>
<evidence type="ECO:0000313" key="3">
    <source>
        <dbReference type="Proteomes" id="UP000018895"/>
    </source>
</evidence>
<dbReference type="RefSeq" id="WP_035341374.1">
    <property type="nucleotide sequence ID" value="NZ_BAUU01000005.1"/>
</dbReference>
<sequence length="226" mass="26270">MPSIYERALGEGYQYLHPEIKRKFALSSEQAVASRAEGVMNEIWGGRIWMRPFLHLGGMKRLTFSERGQNIPFSLENYAYLNSCGQECMAWIRKFHFKRTRHFDATMVYSENQRKVIDYLGSDQDLVTSLDIDVMSNGGIKLVSGPLFINREQKTMELPSLFSAKATAKEWFNDEQNRFHIEVDVQNRYFGTIFGYKGTFTVQYYDFNGNLPSEVKPRKEKSLNLL</sequence>